<dbReference type="CDD" id="cd24162">
    <property type="entry name" value="Prp3_C"/>
    <property type="match status" value="1"/>
</dbReference>
<evidence type="ECO:0000313" key="9">
    <source>
        <dbReference type="Proteomes" id="UP000326924"/>
    </source>
</evidence>
<keyword evidence="4" id="KW-0539">Nucleus</keyword>
<evidence type="ECO:0000256" key="3">
    <source>
        <dbReference type="ARBA" id="ARBA00023187"/>
    </source>
</evidence>
<reference evidence="8 9" key="1">
    <citation type="submission" date="2019-09" db="EMBL/GenBank/DDBJ databases">
        <title>Draft genome of the ectomycorrhizal ascomycete Sphaerosporella brunnea.</title>
        <authorList>
            <consortium name="DOE Joint Genome Institute"/>
            <person name="Benucci G.M."/>
            <person name="Marozzi G."/>
            <person name="Antonielli L."/>
            <person name="Sanchez S."/>
            <person name="Marco P."/>
            <person name="Wang X."/>
            <person name="Falini L.B."/>
            <person name="Barry K."/>
            <person name="Haridas S."/>
            <person name="Lipzen A."/>
            <person name="Labutti K."/>
            <person name="Grigoriev I.V."/>
            <person name="Murat C."/>
            <person name="Martin F."/>
            <person name="Albertini E."/>
            <person name="Donnini D."/>
            <person name="Bonito G."/>
        </authorList>
    </citation>
    <scope>NUCLEOTIDE SEQUENCE [LARGE SCALE GENOMIC DNA]</scope>
    <source>
        <strain evidence="8 9">Sb_GMNB300</strain>
    </source>
</reference>
<dbReference type="Pfam" id="PF08572">
    <property type="entry name" value="PRP3"/>
    <property type="match status" value="1"/>
</dbReference>
<feature type="compositionally biased region" description="Low complexity" evidence="5">
    <location>
        <begin position="40"/>
        <end position="58"/>
    </location>
</feature>
<gene>
    <name evidence="8" type="ORF">FN846DRAFT_926798</name>
</gene>
<feature type="region of interest" description="Disordered" evidence="5">
    <location>
        <begin position="307"/>
        <end position="329"/>
    </location>
</feature>
<dbReference type="Proteomes" id="UP000326924">
    <property type="component" value="Unassembled WGS sequence"/>
</dbReference>
<sequence length="567" mass="62895">MDPSRKRPLNDGSTSPAKRPKASVPDKERIQQMVAEARAKAAAMAAKLSAGKSASASPSPAPTTAPTPSQTAAERLAAMRSRVANAVSRSTAASNAPPARPPSHTPTPPFRREEPEHDDGSKARGGLDVGLHPALLGDATDAGSSRRGKLAPKFATTMANRRADTGRGAKLKKQLDLSAPSPDLVDPSKNPYYDPNIAAKSLQPRRIPKSLHFNEKGKYIEQANALRRQAALEEMKKRIALAARKAGIDEDMHADKAFAPQEPPAIEWWDQGLTTNSTYDDIDAGALKIDAEDSIVTLYIQHPIQIEPPQDKHIPPPKPLPLTKKEQKKVRRQRRAEELKEKQAKVRLGLEPPPPPKIKKSNMMRVLGEEAVKDPTAVEARVNKEIRERLEKHLQINEERKLTKEQRVEKTVANQEKDVAKGIHCLVFRIETLANGKHRFKINKNAEQLGLTGICIFSPKFNLVIVEGGPYGINRYKKLMMQRIGWQEDVEPLDSGDTLGEKVTHGADIPMASNKCTLVWEGELKQRGFRKFSSERCPTDAMAKERLERGRMEYMWQQAKDSVKAQE</sequence>
<keyword evidence="2" id="KW-0507">mRNA processing</keyword>
<dbReference type="InterPro" id="IPR027104">
    <property type="entry name" value="Prp3"/>
</dbReference>
<dbReference type="GO" id="GO:0000398">
    <property type="term" value="P:mRNA splicing, via spliceosome"/>
    <property type="evidence" value="ECO:0007669"/>
    <property type="project" value="InterPro"/>
</dbReference>
<comment type="caution">
    <text evidence="8">The sequence shown here is derived from an EMBL/GenBank/DDBJ whole genome shotgun (WGS) entry which is preliminary data.</text>
</comment>
<accession>A0A5J5FB35</accession>
<protein>
    <submittedName>
        <fullName evidence="8">Pre-mRNA processing factor 3-domain-containing protein</fullName>
    </submittedName>
</protein>
<dbReference type="InterPro" id="IPR013881">
    <property type="entry name" value="Pre-mRNA_splic_Prp3_dom"/>
</dbReference>
<name>A0A5J5FB35_9PEZI</name>
<dbReference type="OrthoDB" id="10264544at2759"/>
<dbReference type="EMBL" id="VXIS01000005">
    <property type="protein sequence ID" value="KAA8914559.1"/>
    <property type="molecule type" value="Genomic_DNA"/>
</dbReference>
<dbReference type="AlphaFoldDB" id="A0A5J5FB35"/>
<dbReference type="PANTHER" id="PTHR14212">
    <property type="entry name" value="U4/U6-ASSOCIATED RNA SPLICING FACTOR-RELATED"/>
    <property type="match status" value="1"/>
</dbReference>
<evidence type="ECO:0000313" key="8">
    <source>
        <dbReference type="EMBL" id="KAA8914559.1"/>
    </source>
</evidence>
<dbReference type="PANTHER" id="PTHR14212:SF0">
    <property type="entry name" value="U4_U6 SMALL NUCLEAR RIBONUCLEOPROTEIN PRP3"/>
    <property type="match status" value="1"/>
</dbReference>
<keyword evidence="3" id="KW-0508">mRNA splicing</keyword>
<dbReference type="Pfam" id="PF06544">
    <property type="entry name" value="Prp3_C"/>
    <property type="match status" value="1"/>
</dbReference>
<evidence type="ECO:0000256" key="2">
    <source>
        <dbReference type="ARBA" id="ARBA00022664"/>
    </source>
</evidence>
<feature type="domain" description="Pre-mRNA-splicing factor 3" evidence="7">
    <location>
        <begin position="190"/>
        <end position="403"/>
    </location>
</feature>
<feature type="domain" description="Small nuclear ribonucleoprotein Prp3 C-terminal" evidence="6">
    <location>
        <begin position="427"/>
        <end position="559"/>
    </location>
</feature>
<comment type="subcellular location">
    <subcellularLocation>
        <location evidence="1">Nucleus</location>
    </subcellularLocation>
</comment>
<feature type="compositionally biased region" description="Basic and acidic residues" evidence="5">
    <location>
        <begin position="110"/>
        <end position="122"/>
    </location>
</feature>
<dbReference type="InParanoid" id="A0A5J5FB35"/>
<evidence type="ECO:0000256" key="5">
    <source>
        <dbReference type="SAM" id="MobiDB-lite"/>
    </source>
</evidence>
<feature type="region of interest" description="Disordered" evidence="5">
    <location>
        <begin position="1"/>
        <end position="190"/>
    </location>
</feature>
<feature type="compositionally biased region" description="Low complexity" evidence="5">
    <location>
        <begin position="88"/>
        <end position="97"/>
    </location>
</feature>
<dbReference type="FunCoup" id="A0A5J5FB35">
    <property type="interactions" value="766"/>
</dbReference>
<proteinExistence type="predicted"/>
<dbReference type="InterPro" id="IPR010541">
    <property type="entry name" value="Prp3_C"/>
</dbReference>
<organism evidence="8 9">
    <name type="scientific">Sphaerosporella brunnea</name>
    <dbReference type="NCBI Taxonomy" id="1250544"/>
    <lineage>
        <taxon>Eukaryota</taxon>
        <taxon>Fungi</taxon>
        <taxon>Dikarya</taxon>
        <taxon>Ascomycota</taxon>
        <taxon>Pezizomycotina</taxon>
        <taxon>Pezizomycetes</taxon>
        <taxon>Pezizales</taxon>
        <taxon>Pyronemataceae</taxon>
        <taxon>Sphaerosporella</taxon>
    </lineage>
</organism>
<dbReference type="GO" id="GO:0046540">
    <property type="term" value="C:U4/U6 x U5 tri-snRNP complex"/>
    <property type="evidence" value="ECO:0007669"/>
    <property type="project" value="InterPro"/>
</dbReference>
<feature type="compositionally biased region" description="Pro residues" evidence="5">
    <location>
        <begin position="98"/>
        <end position="109"/>
    </location>
</feature>
<evidence type="ECO:0000259" key="6">
    <source>
        <dbReference type="Pfam" id="PF06544"/>
    </source>
</evidence>
<evidence type="ECO:0000259" key="7">
    <source>
        <dbReference type="Pfam" id="PF08572"/>
    </source>
</evidence>
<evidence type="ECO:0000256" key="1">
    <source>
        <dbReference type="ARBA" id="ARBA00004123"/>
    </source>
</evidence>
<evidence type="ECO:0000256" key="4">
    <source>
        <dbReference type="ARBA" id="ARBA00023242"/>
    </source>
</evidence>
<keyword evidence="9" id="KW-1185">Reference proteome</keyword>